<dbReference type="InterPro" id="IPR008969">
    <property type="entry name" value="CarboxyPept-like_regulatory"/>
</dbReference>
<organism evidence="7 8">
    <name type="scientific">Neotamlana laminarinivorans</name>
    <dbReference type="NCBI Taxonomy" id="2883124"/>
    <lineage>
        <taxon>Bacteria</taxon>
        <taxon>Pseudomonadati</taxon>
        <taxon>Bacteroidota</taxon>
        <taxon>Flavobacteriia</taxon>
        <taxon>Flavobacteriales</taxon>
        <taxon>Flavobacteriaceae</taxon>
        <taxon>Neotamlana</taxon>
    </lineage>
</organism>
<dbReference type="GO" id="GO:0009279">
    <property type="term" value="C:cell outer membrane"/>
    <property type="evidence" value="ECO:0007669"/>
    <property type="project" value="UniProtKB-SubCell"/>
</dbReference>
<dbReference type="InterPro" id="IPR012910">
    <property type="entry name" value="Plug_dom"/>
</dbReference>
<comment type="subcellular location">
    <subcellularLocation>
        <location evidence="1 4">Cell outer membrane</location>
    </subcellularLocation>
</comment>
<dbReference type="InterPro" id="IPR000531">
    <property type="entry name" value="Beta-barrel_TonB"/>
</dbReference>
<evidence type="ECO:0000313" key="8">
    <source>
        <dbReference type="Proteomes" id="UP001139199"/>
    </source>
</evidence>
<dbReference type="InterPro" id="IPR037066">
    <property type="entry name" value="Plug_dom_sf"/>
</dbReference>
<name>A0A9X1I1Q7_9FLAO</name>
<keyword evidence="7" id="KW-0675">Receptor</keyword>
<dbReference type="RefSeq" id="WP_226544311.1">
    <property type="nucleotide sequence ID" value="NZ_JAJAPW010000006.1"/>
</dbReference>
<dbReference type="EMBL" id="JAJAPW010000006">
    <property type="protein sequence ID" value="MCB4799825.1"/>
    <property type="molecule type" value="Genomic_DNA"/>
</dbReference>
<gene>
    <name evidence="7" type="ORF">LG649_13295</name>
</gene>
<dbReference type="SUPFAM" id="SSF49464">
    <property type="entry name" value="Carboxypeptidase regulatory domain-like"/>
    <property type="match status" value="1"/>
</dbReference>
<dbReference type="Gene3D" id="2.170.130.10">
    <property type="entry name" value="TonB-dependent receptor, plug domain"/>
    <property type="match status" value="1"/>
</dbReference>
<comment type="similarity">
    <text evidence="4">Belongs to the TonB-dependent receptor family.</text>
</comment>
<evidence type="ECO:0000256" key="2">
    <source>
        <dbReference type="ARBA" id="ARBA00023136"/>
    </source>
</evidence>
<dbReference type="Pfam" id="PF07715">
    <property type="entry name" value="Plug"/>
    <property type="match status" value="1"/>
</dbReference>
<dbReference type="AlphaFoldDB" id="A0A9X1I1Q7"/>
<dbReference type="Proteomes" id="UP001139199">
    <property type="component" value="Unassembled WGS sequence"/>
</dbReference>
<feature type="domain" description="TonB-dependent receptor-like beta-barrel" evidence="5">
    <location>
        <begin position="468"/>
        <end position="926"/>
    </location>
</feature>
<evidence type="ECO:0000259" key="6">
    <source>
        <dbReference type="Pfam" id="PF07715"/>
    </source>
</evidence>
<keyword evidence="2 4" id="KW-0472">Membrane</keyword>
<sequence>MKNISIVLILFVIGLFNVAYGQTGVLAGKVIDGDYNDEPLAFANILVKGTTTGTTSDFDGKYQMDLDAGTYNIIFSFVGYETKEISGVVINAGQVTNLDISLASNALDEIVITTSVQRNTESAALALQKKSVTLLDAMSAQSIKKTGAGDVASAVKSVPGVSVQGGKYVYVRGLGDRYSKSILNGVDIPGLDPDRNTVQMDVFPTNIIDNIVVVKSAAAEHPADFTGGIVDVITKDFPTKAEYSISLGAAYNPSMHFNSDALKYEGSDTDIFGYDDGTRSLPINRYQPIPGTFENRTLLTSLTNRFEKQLKADNFTNGANFDLGFTLGNQYALKNDDKIGYQVAVSYKNDVTFYDERIDGRYTRRVTSGSEDIFELDGNRLSNGSESINTVLLSGLVGVAYKTNRSKYKVNFLHIQNGETTSNFLEQQINTSGGVGAFEPVVKDGLLYTQRSISNLLIAGSHNMGAENDWTFDWKFAPTFTGVYDKDHRITPLQISDDGDYFISPSASSYPLQLWRNLSEENWTGKADFTKKVNIFNRPAKVKFGGAHTYKFRDFTIDNYSFTSTDLIVPNGDSNLLLLEENIWTPDTGEGTYLNLENVYEPSNSYEGESQVSATYVSAEFNFSEKLKSVLGVRTEYYSQYYTGEENDGTSYTRENIIDELDFYPSANLIYALTEESNLRASYSRTTARPSFKEASSAQIYDPVTNDTFLGNGFGKFDSDGGVIYDPISPSYISNFDLRYEIFREEGQMIAISGFYKSFKDPIEIVFMPNTSSASPQFTVANLGDSKVYGAELEFRQNFGFLSESLSNLKLTANASYTKSELEMSEFEYQLRTAEGVLKTGESVDRIRDLQGMSPYLINVGLDYDFVETDLRAGLFYNVQGKTLEIVGTGFFPDVYTQPFHSLNFTSNVTLGEKKRSSISFKVNNILGDERESAYESYNAQNQTFSLRQPGTEFSLGYSLKF</sequence>
<dbReference type="Pfam" id="PF00593">
    <property type="entry name" value="TonB_dep_Rec_b-barrel"/>
    <property type="match status" value="1"/>
</dbReference>
<dbReference type="SUPFAM" id="SSF56935">
    <property type="entry name" value="Porins"/>
    <property type="match status" value="1"/>
</dbReference>
<dbReference type="InterPro" id="IPR036942">
    <property type="entry name" value="Beta-barrel_TonB_sf"/>
</dbReference>
<evidence type="ECO:0000259" key="5">
    <source>
        <dbReference type="Pfam" id="PF00593"/>
    </source>
</evidence>
<proteinExistence type="inferred from homology"/>
<evidence type="ECO:0000313" key="7">
    <source>
        <dbReference type="EMBL" id="MCB4799825.1"/>
    </source>
</evidence>
<evidence type="ECO:0000256" key="4">
    <source>
        <dbReference type="RuleBase" id="RU003357"/>
    </source>
</evidence>
<keyword evidence="4" id="KW-0798">TonB box</keyword>
<keyword evidence="3" id="KW-0998">Cell outer membrane</keyword>
<accession>A0A9X1I1Q7</accession>
<comment type="caution">
    <text evidence="7">The sequence shown here is derived from an EMBL/GenBank/DDBJ whole genome shotgun (WGS) entry which is preliminary data.</text>
</comment>
<reference evidence="7" key="1">
    <citation type="submission" date="2021-10" db="EMBL/GenBank/DDBJ databases">
        <title>Tamlana sargassums sp. nov., and Tamlana laminarinivorans sp. nov., two new bacteria isolated from the brown alga.</title>
        <authorList>
            <person name="Li J."/>
        </authorList>
    </citation>
    <scope>NUCLEOTIDE SEQUENCE</scope>
    <source>
        <strain evidence="7">PT2-4</strain>
    </source>
</reference>
<evidence type="ECO:0000256" key="1">
    <source>
        <dbReference type="ARBA" id="ARBA00004442"/>
    </source>
</evidence>
<dbReference type="Pfam" id="PF13715">
    <property type="entry name" value="CarbopepD_reg_2"/>
    <property type="match status" value="1"/>
</dbReference>
<keyword evidence="8" id="KW-1185">Reference proteome</keyword>
<dbReference type="Gene3D" id="2.40.170.20">
    <property type="entry name" value="TonB-dependent receptor, beta-barrel domain"/>
    <property type="match status" value="1"/>
</dbReference>
<dbReference type="Gene3D" id="2.60.40.1120">
    <property type="entry name" value="Carboxypeptidase-like, regulatory domain"/>
    <property type="match status" value="1"/>
</dbReference>
<protein>
    <submittedName>
        <fullName evidence="7">TonB-dependent receptor</fullName>
    </submittedName>
</protein>
<dbReference type="PANTHER" id="PTHR40980">
    <property type="entry name" value="PLUG DOMAIN-CONTAINING PROTEIN"/>
    <property type="match status" value="1"/>
</dbReference>
<feature type="domain" description="TonB-dependent receptor plug" evidence="6">
    <location>
        <begin position="136"/>
        <end position="228"/>
    </location>
</feature>
<dbReference type="PANTHER" id="PTHR40980:SF5">
    <property type="entry name" value="TONB-DEPENDENT RECEPTOR"/>
    <property type="match status" value="1"/>
</dbReference>
<evidence type="ECO:0000256" key="3">
    <source>
        <dbReference type="ARBA" id="ARBA00023237"/>
    </source>
</evidence>